<keyword evidence="2" id="KW-0812">Transmembrane</keyword>
<reference evidence="3 4" key="1">
    <citation type="submission" date="2019-03" db="EMBL/GenBank/DDBJ databases">
        <title>Jiella endophytica sp. nov., a novel endophytic bacterium isolated from root of Ficus microcarpa Linn. f.</title>
        <authorList>
            <person name="Tuo L."/>
        </authorList>
    </citation>
    <scope>NUCLEOTIDE SEQUENCE [LARGE SCALE GENOMIC DNA]</scope>
    <source>
        <strain evidence="3 4">CBS5Q-3</strain>
    </source>
</reference>
<evidence type="ECO:0000256" key="2">
    <source>
        <dbReference type="SAM" id="Phobius"/>
    </source>
</evidence>
<keyword evidence="2" id="KW-1133">Transmembrane helix</keyword>
<keyword evidence="2" id="KW-0472">Membrane</keyword>
<keyword evidence="4" id="KW-1185">Reference proteome</keyword>
<organism evidence="3 4">
    <name type="scientific">Jiella endophytica</name>
    <dbReference type="NCBI Taxonomy" id="2558362"/>
    <lineage>
        <taxon>Bacteria</taxon>
        <taxon>Pseudomonadati</taxon>
        <taxon>Pseudomonadota</taxon>
        <taxon>Alphaproteobacteria</taxon>
        <taxon>Hyphomicrobiales</taxon>
        <taxon>Aurantimonadaceae</taxon>
        <taxon>Jiella</taxon>
    </lineage>
</organism>
<sequence length="245" mass="25478">MPDGDGSNISQVSAIPRTGRPAVDGPCIEGVAEVTRRSPGRHALGRNGAASVEAAPSFGRRRSEAAPPTSPTFERGEAEIAETLAVPPDTQKVPLTRHAERIPKPRMTPGRIGLVACAFAFGALLLPVFLVSFPETPVAATAANAGGFPVHLSAVSASLADRGAGKILKVEGRIANPGGRAANVPPLRIDFTDQRTGLRSRTLQTSVTRLDAGRSIEFVSMVAVPADTRGEVKVGFFGASGESRQ</sequence>
<proteinExistence type="predicted"/>
<dbReference type="Proteomes" id="UP000298179">
    <property type="component" value="Unassembled WGS sequence"/>
</dbReference>
<evidence type="ECO:0000256" key="1">
    <source>
        <dbReference type="SAM" id="MobiDB-lite"/>
    </source>
</evidence>
<evidence type="ECO:0000313" key="3">
    <source>
        <dbReference type="EMBL" id="TFF19678.1"/>
    </source>
</evidence>
<comment type="caution">
    <text evidence="3">The sequence shown here is derived from an EMBL/GenBank/DDBJ whole genome shotgun (WGS) entry which is preliminary data.</text>
</comment>
<dbReference type="AlphaFoldDB" id="A0A4Y8RC99"/>
<dbReference type="RefSeq" id="WP_134763358.1">
    <property type="nucleotide sequence ID" value="NZ_SOZD01000006.1"/>
</dbReference>
<feature type="region of interest" description="Disordered" evidence="1">
    <location>
        <begin position="1"/>
        <end position="73"/>
    </location>
</feature>
<gene>
    <name evidence="3" type="ORF">E3C22_18455</name>
</gene>
<evidence type="ECO:0000313" key="4">
    <source>
        <dbReference type="Proteomes" id="UP000298179"/>
    </source>
</evidence>
<name>A0A4Y8RC99_9HYPH</name>
<accession>A0A4Y8RC99</accession>
<dbReference type="EMBL" id="SOZD01000006">
    <property type="protein sequence ID" value="TFF19678.1"/>
    <property type="molecule type" value="Genomic_DNA"/>
</dbReference>
<evidence type="ECO:0008006" key="5">
    <source>
        <dbReference type="Google" id="ProtNLM"/>
    </source>
</evidence>
<protein>
    <recommendedName>
        <fullName evidence="5">DUF3426 domain-containing protein</fullName>
    </recommendedName>
</protein>
<feature type="transmembrane region" description="Helical" evidence="2">
    <location>
        <begin position="112"/>
        <end position="133"/>
    </location>
</feature>
<dbReference type="OrthoDB" id="8029632at2"/>